<dbReference type="PANTHER" id="PTHR21549">
    <property type="entry name" value="MUTATED IN BLADDER CANCER 1"/>
    <property type="match status" value="1"/>
</dbReference>
<dbReference type="InParanoid" id="A0A6J0SL18"/>
<dbReference type="RefSeq" id="XP_020635695.2">
    <property type="nucleotide sequence ID" value="XM_020780036.2"/>
</dbReference>
<reference evidence="3" key="1">
    <citation type="submission" date="2025-05" db="UniProtKB">
        <authorList>
            <consortium name="RefSeq"/>
        </authorList>
    </citation>
    <scope>NUCLEOTIDE SEQUENCE [LARGE SCALE GENOMIC DNA]</scope>
</reference>
<dbReference type="AlphaFoldDB" id="A0A6J0SL18"/>
<sequence>MAALATGSSAEVTKKRQNDSCFGTPGAVQHFPSWKIKADQVKKIEFIRIGDKLKNQLVNIEKDKNILLFNKKSDFRMEYCTLEELEHQLTKNRKAEKVRIQEKLIRIHNNVKGLQRQLKDVKPTPEFVDRLREMMEEVEMAINAFKEEQRQIYEELMREEKTATKELNTLEGKMERWASGASSRGTSYKQGLLPVDKELRSHLPKEVIELERFLQQTGGRQGGWDEYDHQNFLKVLTKHKGKPSYINEALDFLPDRTREDIQQHEKWYQEFQILEARKREAIQKWKIRKQQQREKMFAQKDESEEMFTAAQLQREEAHRQKAEEGRKKTLAELEAWKRQKAIAYAVKQAAQLQEKEEKEKRKQKERQRQFQIKLLLVDYNRQKKEQEELLRLEKEKREEAEREEKKKIAAEEIIKFQERDLQKLELKILEKQAKEEEKIEKEKRLSRLKEKVEINIIRDPHRLYKTTKVWEERTKEIGPLGSEPLLHIPHRAVPTWRQGL</sequence>
<accession>A0A6J0SL18</accession>
<protein>
    <submittedName>
        <fullName evidence="4">Coiled-coil domain-containing protein 112 isoform X1</fullName>
    </submittedName>
</protein>
<evidence type="ECO:0000313" key="4">
    <source>
        <dbReference type="RefSeq" id="XP_020635695.2"/>
    </source>
</evidence>
<organism evidence="3 4">
    <name type="scientific">Pogona vitticeps</name>
    <name type="common">central bearded dragon</name>
    <dbReference type="NCBI Taxonomy" id="103695"/>
    <lineage>
        <taxon>Eukaryota</taxon>
        <taxon>Metazoa</taxon>
        <taxon>Chordata</taxon>
        <taxon>Craniata</taxon>
        <taxon>Vertebrata</taxon>
        <taxon>Euteleostomi</taxon>
        <taxon>Lepidosauria</taxon>
        <taxon>Squamata</taxon>
        <taxon>Bifurcata</taxon>
        <taxon>Unidentata</taxon>
        <taxon>Episquamata</taxon>
        <taxon>Toxicofera</taxon>
        <taxon>Iguania</taxon>
        <taxon>Acrodonta</taxon>
        <taxon>Agamidae</taxon>
        <taxon>Amphibolurinae</taxon>
        <taxon>Pogona</taxon>
    </lineage>
</organism>
<name>A0A6J0SL18_9SAUR</name>
<keyword evidence="3" id="KW-1185">Reference proteome</keyword>
<feature type="coiled-coil region" evidence="2">
    <location>
        <begin position="319"/>
        <end position="451"/>
    </location>
</feature>
<evidence type="ECO:0000256" key="1">
    <source>
        <dbReference type="ARBA" id="ARBA00023054"/>
    </source>
</evidence>
<dbReference type="OrthoDB" id="2152435at2759"/>
<dbReference type="Proteomes" id="UP001652642">
    <property type="component" value="Chromosome 2"/>
</dbReference>
<dbReference type="GeneID" id="110072044"/>
<dbReference type="CTD" id="153733"/>
<keyword evidence="1 2" id="KW-0175">Coiled coil</keyword>
<reference evidence="4" key="2">
    <citation type="submission" date="2025-08" db="UniProtKB">
        <authorList>
            <consortium name="RefSeq"/>
        </authorList>
    </citation>
    <scope>IDENTIFICATION</scope>
</reference>
<gene>
    <name evidence="4" type="primary">CCDC112</name>
</gene>
<feature type="coiled-coil region" evidence="2">
    <location>
        <begin position="128"/>
        <end position="173"/>
    </location>
</feature>
<dbReference type="KEGG" id="pvt:110072044"/>
<proteinExistence type="predicted"/>
<evidence type="ECO:0000313" key="3">
    <source>
        <dbReference type="Proteomes" id="UP001652642"/>
    </source>
</evidence>
<dbReference type="InterPro" id="IPR039902">
    <property type="entry name" value="CCDC148/CCDC112"/>
</dbReference>
<dbReference type="PANTHER" id="PTHR21549:SF0">
    <property type="entry name" value="COILED-COIL DOMAIN-CONTAINING PROTEIN 112"/>
    <property type="match status" value="1"/>
</dbReference>
<evidence type="ECO:0000256" key="2">
    <source>
        <dbReference type="SAM" id="Coils"/>
    </source>
</evidence>